<dbReference type="AlphaFoldDB" id="A0A5E4C287"/>
<sequence length="78" mass="8596">PQASALEKDFRLQTTHPRRTPGCLSGTTGISTGAEFPDTAPMKDTQLLPTFRNSGRHSCVDPHPPIWAFPSRLHLGTW</sequence>
<dbReference type="Proteomes" id="UP000335636">
    <property type="component" value="Unassembled WGS sequence"/>
</dbReference>
<evidence type="ECO:0000313" key="3">
    <source>
        <dbReference type="Proteomes" id="UP000335636"/>
    </source>
</evidence>
<feature type="non-terminal residue" evidence="2">
    <location>
        <position position="1"/>
    </location>
</feature>
<feature type="compositionally biased region" description="Basic and acidic residues" evidence="1">
    <location>
        <begin position="1"/>
        <end position="11"/>
    </location>
</feature>
<gene>
    <name evidence="2" type="ORF">MONAX_5E030290</name>
</gene>
<proteinExistence type="predicted"/>
<name>A0A5E4C287_MARMO</name>
<keyword evidence="3" id="KW-1185">Reference proteome</keyword>
<evidence type="ECO:0000313" key="2">
    <source>
        <dbReference type="EMBL" id="VTJ75928.1"/>
    </source>
</evidence>
<organism evidence="2 3">
    <name type="scientific">Marmota monax</name>
    <name type="common">Woodchuck</name>
    <dbReference type="NCBI Taxonomy" id="9995"/>
    <lineage>
        <taxon>Eukaryota</taxon>
        <taxon>Metazoa</taxon>
        <taxon>Chordata</taxon>
        <taxon>Craniata</taxon>
        <taxon>Vertebrata</taxon>
        <taxon>Euteleostomi</taxon>
        <taxon>Mammalia</taxon>
        <taxon>Eutheria</taxon>
        <taxon>Euarchontoglires</taxon>
        <taxon>Glires</taxon>
        <taxon>Rodentia</taxon>
        <taxon>Sciuromorpha</taxon>
        <taxon>Sciuridae</taxon>
        <taxon>Xerinae</taxon>
        <taxon>Marmotini</taxon>
        <taxon>Marmota</taxon>
    </lineage>
</organism>
<feature type="region of interest" description="Disordered" evidence="1">
    <location>
        <begin position="1"/>
        <end position="42"/>
    </location>
</feature>
<accession>A0A5E4C287</accession>
<protein>
    <submittedName>
        <fullName evidence="2">Uncharacterized protein</fullName>
    </submittedName>
</protein>
<comment type="caution">
    <text evidence="2">The sequence shown here is derived from an EMBL/GenBank/DDBJ whole genome shotgun (WGS) entry which is preliminary data.</text>
</comment>
<dbReference type="EMBL" id="CABDUW010000839">
    <property type="protein sequence ID" value="VTJ75928.1"/>
    <property type="molecule type" value="Genomic_DNA"/>
</dbReference>
<reference evidence="2" key="1">
    <citation type="submission" date="2019-04" db="EMBL/GenBank/DDBJ databases">
        <authorList>
            <person name="Alioto T."/>
            <person name="Alioto T."/>
        </authorList>
    </citation>
    <scope>NUCLEOTIDE SEQUENCE [LARGE SCALE GENOMIC DNA]</scope>
</reference>
<evidence type="ECO:0000256" key="1">
    <source>
        <dbReference type="SAM" id="MobiDB-lite"/>
    </source>
</evidence>